<dbReference type="GO" id="GO:0016477">
    <property type="term" value="P:cell migration"/>
    <property type="evidence" value="ECO:0007669"/>
    <property type="project" value="TreeGrafter"/>
</dbReference>
<keyword evidence="2 4" id="KW-0378">Hydrolase</keyword>
<evidence type="ECO:0000256" key="2">
    <source>
        <dbReference type="ARBA" id="ARBA00022801"/>
    </source>
</evidence>
<evidence type="ECO:0008006" key="10">
    <source>
        <dbReference type="Google" id="ProtNLM"/>
    </source>
</evidence>
<dbReference type="InterPro" id="IPR008999">
    <property type="entry name" value="Actin-crosslinking"/>
</dbReference>
<comment type="similarity">
    <text evidence="1 4">Belongs to the glycosyl hydrolase 5 (cellulase A) family.</text>
</comment>
<protein>
    <recommendedName>
        <fullName evidence="10">Mannan endo-1,4-beta-mannosidase</fullName>
    </recommendedName>
</protein>
<gene>
    <name evidence="8" type="ORF">DCAF_LOCUS9985</name>
</gene>
<accession>A0AAV1REG8</accession>
<feature type="chain" id="PRO_5043909264" description="Mannan endo-1,4-beta-mannosidase" evidence="5">
    <location>
        <begin position="23"/>
        <end position="495"/>
    </location>
</feature>
<dbReference type="InterPro" id="IPR001547">
    <property type="entry name" value="Glyco_hydro_5"/>
</dbReference>
<dbReference type="Gene3D" id="3.20.20.80">
    <property type="entry name" value="Glycosidases"/>
    <property type="match status" value="1"/>
</dbReference>
<dbReference type="EMBL" id="CAWUPB010000950">
    <property type="protein sequence ID" value="CAK7334565.1"/>
    <property type="molecule type" value="Genomic_DNA"/>
</dbReference>
<dbReference type="Pfam" id="PF25490">
    <property type="entry name" value="DUF7910"/>
    <property type="match status" value="1"/>
</dbReference>
<dbReference type="GO" id="GO:0007163">
    <property type="term" value="P:establishment or maintenance of cell polarity"/>
    <property type="evidence" value="ECO:0007669"/>
    <property type="project" value="TreeGrafter"/>
</dbReference>
<evidence type="ECO:0000256" key="5">
    <source>
        <dbReference type="SAM" id="SignalP"/>
    </source>
</evidence>
<evidence type="ECO:0000259" key="6">
    <source>
        <dbReference type="Pfam" id="PF00150"/>
    </source>
</evidence>
<evidence type="ECO:0000256" key="1">
    <source>
        <dbReference type="ARBA" id="ARBA00005641"/>
    </source>
</evidence>
<dbReference type="GO" id="GO:0000272">
    <property type="term" value="P:polysaccharide catabolic process"/>
    <property type="evidence" value="ECO:0007669"/>
    <property type="project" value="InterPro"/>
</dbReference>
<dbReference type="SUPFAM" id="SSF50405">
    <property type="entry name" value="Actin-crosslinking proteins"/>
    <property type="match status" value="1"/>
</dbReference>
<dbReference type="PANTHER" id="PTHR10551">
    <property type="entry name" value="FASCIN"/>
    <property type="match status" value="1"/>
</dbReference>
<sequence>MAYYFLVSAFLFFLCAPSLSLAQPFKAVNLGNWLVTEGWMKPSLYDGIPNNDLLDGTQVQFLSTKLQKYLCSENGGGTVLVANRTSASGWETFRLWRINETYFNFRVFNKQFVGVEDQGNKITAVADNAGNPQTIFQIIRNNDDQNRVRLQASNGQFLQAMSETEVTADYVGSGWDDSDPSVFKMTIVKTLRGEYQLTNGYGPDKAPEVMQDHWNSYITDDDFSFMSANGLNAVRIPVGWWIASDPTPPKPFVGGSLNALDNAFTWAQKYGMKIIVDLHAVQGSQNGNDHSATRDGYLEWGDSKIEDTVAVIDFLAARYADNPSLAAIELMNEPNAPGVNLDTLMAYYRAGYDAVRKHSENAYVILSNRLGPADAKELLSFASGLNCVAIDVHYYNLFSDSFSNMNAQQNIDYIYNQRSSDLSTVNTANGPLTFVGEWTGEWAVQGAAMQDYQNFGKAQLEVYGRATFGWAYWAYKCASDHWSLKWMIENDYIKL</sequence>
<feature type="domain" description="Glycoside hydrolase family 5" evidence="6">
    <location>
        <begin position="210"/>
        <end position="476"/>
    </location>
</feature>
<feature type="domain" description="DUF7910" evidence="7">
    <location>
        <begin position="50"/>
        <end position="188"/>
    </location>
</feature>
<comment type="caution">
    <text evidence="8">The sequence shown here is derived from an EMBL/GenBank/DDBJ whole genome shotgun (WGS) entry which is preliminary data.</text>
</comment>
<dbReference type="CDD" id="cd00257">
    <property type="entry name" value="beta-trefoil_FSCN-like"/>
    <property type="match status" value="1"/>
</dbReference>
<evidence type="ECO:0000313" key="9">
    <source>
        <dbReference type="Proteomes" id="UP001314170"/>
    </source>
</evidence>
<dbReference type="GO" id="GO:0051017">
    <property type="term" value="P:actin filament bundle assembly"/>
    <property type="evidence" value="ECO:0007669"/>
    <property type="project" value="TreeGrafter"/>
</dbReference>
<dbReference type="AlphaFoldDB" id="A0AAV1REG8"/>
<dbReference type="Pfam" id="PF00150">
    <property type="entry name" value="Cellulase"/>
    <property type="match status" value="1"/>
</dbReference>
<dbReference type="FunFam" id="2.80.10.50:FF:000056">
    <property type="entry name" value="Glucan 1,3-beta-glucosidase A"/>
    <property type="match status" value="1"/>
</dbReference>
<dbReference type="GO" id="GO:0005737">
    <property type="term" value="C:cytoplasm"/>
    <property type="evidence" value="ECO:0007669"/>
    <property type="project" value="TreeGrafter"/>
</dbReference>
<dbReference type="GO" id="GO:0015629">
    <property type="term" value="C:actin cytoskeleton"/>
    <property type="evidence" value="ECO:0007669"/>
    <property type="project" value="TreeGrafter"/>
</dbReference>
<evidence type="ECO:0000313" key="8">
    <source>
        <dbReference type="EMBL" id="CAK7334565.1"/>
    </source>
</evidence>
<dbReference type="Proteomes" id="UP001314170">
    <property type="component" value="Unassembled WGS sequence"/>
</dbReference>
<evidence type="ECO:0000259" key="7">
    <source>
        <dbReference type="Pfam" id="PF25490"/>
    </source>
</evidence>
<dbReference type="InterPro" id="IPR057232">
    <property type="entry name" value="DUF7910"/>
</dbReference>
<dbReference type="SUPFAM" id="SSF51445">
    <property type="entry name" value="(Trans)glycosidases"/>
    <property type="match status" value="1"/>
</dbReference>
<dbReference type="FunFam" id="3.20.20.80:FF:000067">
    <property type="entry name" value="Glucan 1,3-beta-glucosidase A"/>
    <property type="match status" value="1"/>
</dbReference>
<organism evidence="8 9">
    <name type="scientific">Dovyalis caffra</name>
    <dbReference type="NCBI Taxonomy" id="77055"/>
    <lineage>
        <taxon>Eukaryota</taxon>
        <taxon>Viridiplantae</taxon>
        <taxon>Streptophyta</taxon>
        <taxon>Embryophyta</taxon>
        <taxon>Tracheophyta</taxon>
        <taxon>Spermatophyta</taxon>
        <taxon>Magnoliopsida</taxon>
        <taxon>eudicotyledons</taxon>
        <taxon>Gunneridae</taxon>
        <taxon>Pentapetalae</taxon>
        <taxon>rosids</taxon>
        <taxon>fabids</taxon>
        <taxon>Malpighiales</taxon>
        <taxon>Salicaceae</taxon>
        <taxon>Flacourtieae</taxon>
        <taxon>Dovyalis</taxon>
    </lineage>
</organism>
<name>A0AAV1REG8_9ROSI</name>
<dbReference type="GO" id="GO:0051015">
    <property type="term" value="F:actin filament binding"/>
    <property type="evidence" value="ECO:0007669"/>
    <property type="project" value="InterPro"/>
</dbReference>
<proteinExistence type="inferred from homology"/>
<keyword evidence="3 4" id="KW-0326">Glycosidase</keyword>
<dbReference type="InterPro" id="IPR010431">
    <property type="entry name" value="Fascin"/>
</dbReference>
<evidence type="ECO:0000256" key="3">
    <source>
        <dbReference type="ARBA" id="ARBA00023295"/>
    </source>
</evidence>
<dbReference type="PANTHER" id="PTHR10551:SF13">
    <property type="entry name" value="GLUCAN 1,3-BETA-GLUCOSIDASE ARB_04467-RELATED"/>
    <property type="match status" value="1"/>
</dbReference>
<keyword evidence="5" id="KW-0732">Signal</keyword>
<reference evidence="8 9" key="1">
    <citation type="submission" date="2024-01" db="EMBL/GenBank/DDBJ databases">
        <authorList>
            <person name="Waweru B."/>
        </authorList>
    </citation>
    <scope>NUCLEOTIDE SEQUENCE [LARGE SCALE GENOMIC DNA]</scope>
</reference>
<dbReference type="GO" id="GO:0004553">
    <property type="term" value="F:hydrolase activity, hydrolyzing O-glycosyl compounds"/>
    <property type="evidence" value="ECO:0007669"/>
    <property type="project" value="InterPro"/>
</dbReference>
<dbReference type="InterPro" id="IPR017853">
    <property type="entry name" value="GH"/>
</dbReference>
<dbReference type="Gene3D" id="2.80.10.50">
    <property type="match status" value="1"/>
</dbReference>
<feature type="signal peptide" evidence="5">
    <location>
        <begin position="1"/>
        <end position="22"/>
    </location>
</feature>
<evidence type="ECO:0000256" key="4">
    <source>
        <dbReference type="RuleBase" id="RU361153"/>
    </source>
</evidence>
<keyword evidence="9" id="KW-1185">Reference proteome</keyword>